<sequence>MKINLLVLRCKELAASKQFYELLGFNFVKERHGDGPTHYSSQDAGFVFELYPLAKNEALDNSRIGFSLNGIQQVLSHVKTVSRHEFNDRQIYIVQDPDGRKVELSEQ</sequence>
<dbReference type="RefSeq" id="WP_075368245.1">
    <property type="nucleotide sequence ID" value="NZ_MSDQ01000006.1"/>
</dbReference>
<organism evidence="2 3">
    <name type="scientific">Chromohalobacter japonicus</name>
    <dbReference type="NCBI Taxonomy" id="223900"/>
    <lineage>
        <taxon>Bacteria</taxon>
        <taxon>Pseudomonadati</taxon>
        <taxon>Pseudomonadota</taxon>
        <taxon>Gammaproteobacteria</taxon>
        <taxon>Oceanospirillales</taxon>
        <taxon>Halomonadaceae</taxon>
        <taxon>Chromohalobacter</taxon>
    </lineage>
</organism>
<evidence type="ECO:0000313" key="3">
    <source>
        <dbReference type="Proteomes" id="UP000186806"/>
    </source>
</evidence>
<proteinExistence type="predicted"/>
<gene>
    <name evidence="2" type="ORF">BTW10_03840</name>
</gene>
<name>A0A1Q8TG13_9GAMM</name>
<dbReference type="CDD" id="cd06587">
    <property type="entry name" value="VOC"/>
    <property type="match status" value="1"/>
</dbReference>
<dbReference type="SUPFAM" id="SSF54593">
    <property type="entry name" value="Glyoxalase/Bleomycin resistance protein/Dihydroxybiphenyl dioxygenase"/>
    <property type="match status" value="1"/>
</dbReference>
<dbReference type="Proteomes" id="UP000186806">
    <property type="component" value="Unassembled WGS sequence"/>
</dbReference>
<protein>
    <recommendedName>
        <fullName evidence="1">Glyoxalase/fosfomycin resistance/dioxygenase domain-containing protein</fullName>
    </recommendedName>
</protein>
<dbReference type="InterPro" id="IPR029068">
    <property type="entry name" value="Glyas_Bleomycin-R_OHBP_Dase"/>
</dbReference>
<dbReference type="Gene3D" id="3.10.180.10">
    <property type="entry name" value="2,3-Dihydroxybiphenyl 1,2-Dioxygenase, domain 1"/>
    <property type="match status" value="1"/>
</dbReference>
<dbReference type="InterPro" id="IPR004360">
    <property type="entry name" value="Glyas_Fos-R_dOase_dom"/>
</dbReference>
<evidence type="ECO:0000259" key="1">
    <source>
        <dbReference type="Pfam" id="PF00903"/>
    </source>
</evidence>
<comment type="caution">
    <text evidence="2">The sequence shown here is derived from an EMBL/GenBank/DDBJ whole genome shotgun (WGS) entry which is preliminary data.</text>
</comment>
<feature type="domain" description="Glyoxalase/fosfomycin resistance/dioxygenase" evidence="1">
    <location>
        <begin position="2"/>
        <end position="103"/>
    </location>
</feature>
<evidence type="ECO:0000313" key="2">
    <source>
        <dbReference type="EMBL" id="OLO12604.1"/>
    </source>
</evidence>
<keyword evidence="3" id="KW-1185">Reference proteome</keyword>
<dbReference type="EMBL" id="MSDQ01000006">
    <property type="protein sequence ID" value="OLO12604.1"/>
    <property type="molecule type" value="Genomic_DNA"/>
</dbReference>
<accession>A0A1Q8TG13</accession>
<dbReference type="AlphaFoldDB" id="A0A1Q8TG13"/>
<dbReference type="Pfam" id="PF00903">
    <property type="entry name" value="Glyoxalase"/>
    <property type="match status" value="1"/>
</dbReference>
<reference evidence="2 3" key="1">
    <citation type="submission" date="2016-12" db="EMBL/GenBank/DDBJ databases">
        <title>Draft genome sequences of strains Salinicola socius SMB35, Salinicola sp. MH3R3-1 and Chromohalobacter sp. SMB17 from the Verkhnekamsk potash mining region of Russia.</title>
        <authorList>
            <person name="Mavrodi D.V."/>
            <person name="Olsson B.E."/>
            <person name="Korsakova E.S."/>
            <person name="Pyankova A."/>
            <person name="Mavrodi O.V."/>
            <person name="Plotnikova E.G."/>
        </authorList>
    </citation>
    <scope>NUCLEOTIDE SEQUENCE [LARGE SCALE GENOMIC DNA]</scope>
    <source>
        <strain evidence="2 3">SMB17</strain>
    </source>
</reference>